<reference evidence="1 2" key="1">
    <citation type="journal article" date="2022" name="bioRxiv">
        <title>The genome of the oomycete Peronosclerospora sorghi, a cosmopolitan pathogen of maize and sorghum, is inflated with dispersed pseudogenes.</title>
        <authorList>
            <person name="Fletcher K."/>
            <person name="Martin F."/>
            <person name="Isakeit T."/>
            <person name="Cavanaugh K."/>
            <person name="Magill C."/>
            <person name="Michelmore R."/>
        </authorList>
    </citation>
    <scope>NUCLEOTIDE SEQUENCE [LARGE SCALE GENOMIC DNA]</scope>
    <source>
        <strain evidence="1">P6</strain>
    </source>
</reference>
<organism evidence="1 2">
    <name type="scientific">Peronosclerospora sorghi</name>
    <dbReference type="NCBI Taxonomy" id="230839"/>
    <lineage>
        <taxon>Eukaryota</taxon>
        <taxon>Sar</taxon>
        <taxon>Stramenopiles</taxon>
        <taxon>Oomycota</taxon>
        <taxon>Peronosporomycetes</taxon>
        <taxon>Peronosporales</taxon>
        <taxon>Peronosporaceae</taxon>
        <taxon>Peronosclerospora</taxon>
    </lineage>
</organism>
<sequence>MAGRKIGVQRRRQRSLDVIYSWAQHTVRVTRTARRLIQLGFCAGEGVVIQVRTSPLLHAVHLAVVELCGVVAHVRRSWTAAELCQCIFPTSNATLLVVDALETNFQRALETLADVPESQLPRIRAVIVLDSGAMEDAMAALRAGVTVMGARDLPPTQATTDAAWTPSLDALARRVGPDHCCLLAFEYDHVGRIRGAELSHENVLFTAAALVQSLDLVSRDGLVGYLLHHMASQVLEFYVPIVAGLVVISAPTYDPPLVRVVAMQKSTAFLATPATWTRFSDQVYRAKSDKIGLEGCHACYSILAPLDFELERLFKTVDTPIYQLYGTPESSGFAAINFPHAWELGISGRALPGTTIRCDEQSHETVLRGRNVFLGYRLSPGPYPERKKSERVVSSDGWLRLDQRGFLTPNGFLNISDPTDFVVLAAGDWIPIRPF</sequence>
<comment type="caution">
    <text evidence="1">The sequence shown here is derived from an EMBL/GenBank/DDBJ whole genome shotgun (WGS) entry which is preliminary data.</text>
</comment>
<dbReference type="Proteomes" id="UP001163321">
    <property type="component" value="Chromosome 10"/>
</dbReference>
<name>A0ACC0WQQ2_9STRA</name>
<accession>A0ACC0WQQ2</accession>
<evidence type="ECO:0000313" key="1">
    <source>
        <dbReference type="EMBL" id="KAI9920311.1"/>
    </source>
</evidence>
<proteinExistence type="predicted"/>
<evidence type="ECO:0000313" key="2">
    <source>
        <dbReference type="Proteomes" id="UP001163321"/>
    </source>
</evidence>
<protein>
    <submittedName>
        <fullName evidence="1">Uncharacterized protein</fullName>
    </submittedName>
</protein>
<gene>
    <name evidence="1" type="ORF">PsorP6_015990</name>
</gene>
<keyword evidence="2" id="KW-1185">Reference proteome</keyword>
<dbReference type="EMBL" id="CM047589">
    <property type="protein sequence ID" value="KAI9920311.1"/>
    <property type="molecule type" value="Genomic_DNA"/>
</dbReference>